<dbReference type="InterPro" id="IPR001343">
    <property type="entry name" value="Hemolysn_Ca-bd"/>
</dbReference>
<dbReference type="InterPro" id="IPR011049">
    <property type="entry name" value="Serralysin-like_metalloprot_C"/>
</dbReference>
<evidence type="ECO:0000256" key="6">
    <source>
        <dbReference type="ARBA" id="ARBA00023026"/>
    </source>
</evidence>
<organism evidence="8 9">
    <name type="scientific">Synechocystis salina LEGE 00031</name>
    <dbReference type="NCBI Taxonomy" id="1828736"/>
    <lineage>
        <taxon>Bacteria</taxon>
        <taxon>Bacillati</taxon>
        <taxon>Cyanobacteriota</taxon>
        <taxon>Cyanophyceae</taxon>
        <taxon>Synechococcales</taxon>
        <taxon>Merismopediaceae</taxon>
        <taxon>Synechocystis</taxon>
    </lineage>
</organism>
<dbReference type="EMBL" id="JADEVV010000003">
    <property type="protein sequence ID" value="MBE9252576.1"/>
    <property type="molecule type" value="Genomic_DNA"/>
</dbReference>
<keyword evidence="6" id="KW-0843">Virulence</keyword>
<dbReference type="InterPro" id="IPR018511">
    <property type="entry name" value="Hemolysin-typ_Ca-bd_CS"/>
</dbReference>
<dbReference type="Gene3D" id="2.150.10.10">
    <property type="entry name" value="Serralysin-like metalloprotease, C-terminal"/>
    <property type="match status" value="2"/>
</dbReference>
<keyword evidence="7" id="KW-0472">Membrane</keyword>
<keyword evidence="4" id="KW-0800">Toxin</keyword>
<comment type="subcellular location">
    <subcellularLocation>
        <location evidence="1">Membrane</location>
    </subcellularLocation>
    <subcellularLocation>
        <location evidence="2">Secreted</location>
    </subcellularLocation>
</comment>
<dbReference type="SUPFAM" id="SSF51120">
    <property type="entry name" value="beta-Roll"/>
    <property type="match status" value="2"/>
</dbReference>
<name>A0ABR9VQQ0_9SYNC</name>
<proteinExistence type="predicted"/>
<keyword evidence="5" id="KW-0677">Repeat</keyword>
<reference evidence="8 9" key="1">
    <citation type="submission" date="2020-10" db="EMBL/GenBank/DDBJ databases">
        <authorList>
            <person name="Castelo-Branco R."/>
            <person name="Eusebio N."/>
            <person name="Adriana R."/>
            <person name="Vieira A."/>
            <person name="Brugerolle De Fraissinette N."/>
            <person name="Rezende De Castro R."/>
            <person name="Schneider M.P."/>
            <person name="Vasconcelos V."/>
            <person name="Leao P.N."/>
        </authorList>
    </citation>
    <scope>NUCLEOTIDE SEQUENCE [LARGE SCALE GENOMIC DNA]</scope>
    <source>
        <strain evidence="8 9">LEGE 00031</strain>
    </source>
</reference>
<dbReference type="PANTHER" id="PTHR38340">
    <property type="entry name" value="S-LAYER PROTEIN"/>
    <property type="match status" value="1"/>
</dbReference>
<dbReference type="InterPro" id="IPR003995">
    <property type="entry name" value="RTX_toxin_determinant-A"/>
</dbReference>
<dbReference type="Pfam" id="PF00353">
    <property type="entry name" value="HemolysinCabind"/>
    <property type="match status" value="11"/>
</dbReference>
<dbReference type="PANTHER" id="PTHR38340:SF1">
    <property type="entry name" value="S-LAYER PROTEIN"/>
    <property type="match status" value="1"/>
</dbReference>
<evidence type="ECO:0000256" key="2">
    <source>
        <dbReference type="ARBA" id="ARBA00004613"/>
    </source>
</evidence>
<comment type="caution">
    <text evidence="8">The sequence shown here is derived from an EMBL/GenBank/DDBJ whole genome shotgun (WGS) entry which is preliminary data.</text>
</comment>
<dbReference type="Proteomes" id="UP000658720">
    <property type="component" value="Unassembled WGS sequence"/>
</dbReference>
<evidence type="ECO:0000256" key="1">
    <source>
        <dbReference type="ARBA" id="ARBA00004370"/>
    </source>
</evidence>
<dbReference type="PRINTS" id="PR00313">
    <property type="entry name" value="CABNDNGRPT"/>
</dbReference>
<dbReference type="PROSITE" id="PS00330">
    <property type="entry name" value="HEMOLYSIN_CALCIUM"/>
    <property type="match status" value="1"/>
</dbReference>
<dbReference type="InterPro" id="IPR048165">
    <property type="entry name" value="Bluetail_dom"/>
</dbReference>
<dbReference type="NCBIfam" id="NF041519">
    <property type="entry name" value="bluetail"/>
    <property type="match status" value="1"/>
</dbReference>
<evidence type="ECO:0000313" key="9">
    <source>
        <dbReference type="Proteomes" id="UP000658720"/>
    </source>
</evidence>
<dbReference type="InterPro" id="IPR050557">
    <property type="entry name" value="RTX_toxin/Mannuronan_C5-epim"/>
</dbReference>
<keyword evidence="3" id="KW-0964">Secreted</keyword>
<gene>
    <name evidence="8" type="ORF">IQ217_01655</name>
</gene>
<sequence>MALSPNIIAALQIMYTGKGVSTSDLNWWATDGANITYDEAVALFANSADAKVKYPFFQAPQTANKRQYIAQVFANLYNIDINDTSLVPTEELDYWINWLSLSPDNYLVFPSALNHASADAGLTDRLDALINKTDTSLLFAETFSSVGVNTFTPEQSADASAIIAGVDETPGSVLAAEAQIIELAAGVNVFTIAQAQATPNLPPLYTISDSADNLIAGTADSVVVDATTVIANQSPAAPLTVDNAEILLATADSLAPGVTWDILDSATDVLGGGVAVSGAASVGITDSFVDVATAGDLTALANFDGIYAVEDTSAAILANTAVAAGATSVSLTDPGVPVTVAGAQTLQGLGNFSGPYNIEDTSAAILGAAGSPAVLGADSVTLSDPGVGITVAGAETLQGLGNFVGPYNILDTSANVLASESSPAVLAADSVALSNPSTPVTVAGAETLQGLGNFAGPYNIQDTSPNIIAAATSAAVLGAETVSLDDSFAFVTVAGSDTLLGLGNFVGPYSILDTSANILAAATSPAVLGADSVVLSNPGVGITVADAETLQGLGNFVGAYNILDTSANILAAATSPAVLGADSVVLSNSSAPVSVADAEVLQGLGNFEGPYAIEDTSANILASATSPAVLDATSVTLSDPGVAITVADAKTLQDLGNFGGLYNIEDTSAAILGNATSAAVLNAESVILSNPGVPVSVAGAQTLQGLGNFEGPYHIEDTSANILAAATTPAVLDATSVELSDPGVPVTVAEAETLQGLPTFAGPYNIEDTSAAILAAATTGAVLDADSVTLSDPGVPVTVDGAETLQGLGNFVGPYNIEDTSAAILAAATTGAVLDADSVTLSDPGVPVTVDGAETLQGLGNFVGPYNIEDTSAAILAAATTGAVLDADSVTLSDPGVGITVADAEVLQGLGNFVGPYHILDTSANILAAASSPAVIDATSVSLSNPGVGVTVADAETLADIPGFGGPYSIADSLEALTAAIGNPVVDGATDYSLTNAAGSLGIISDAQLLLVQGALNSSDYTFTTVDITASRPQVHEGSVTEILLTLSEAQATDTIVTFFLTPGDPTAPDTGTDESNTNDFIGGQFNPITVLIPAGDLSVSVDYSPFLDGIAEFTEGFSVVVTLSGSAAGAVFDLGGLGILDGPGDGSTVNLTVGNDIVSATTFIAAPELSIGGLTANTLNTGDRLTGIGDDKTSLTVTWVASTFGSNLVQLQMKGVDDLNVTLLQDDLNIFANNPGGVTVTDLKNLKASGSVNGDFSLIDLQSKLETITVQNYFFGDDVNVTIGDPFLAGGDDVLELLLDQVTASKAGNTRVNVSDFSGTGGYENLGITSGVTTTSKGITNTVEIDGILAVEDIGITGNENLTLATSLISSVVNVDATGSALIPEFQGNPVFTGDLKAFVDTPGGDLIFLSGSGDDEISISRTAFEGGHILEGGAGNDELTVTGDAFGDPAGHLVGGGEGNDSILVTGDAGDGFGDFAGHLVFGDGGDDFIEVTGDALASTAGHSVFGGSGNDVLLVSGAAIAVDSEAGHVIDGNDGDDFIDVSGDATATTTLVNDDALAGHTVGGGTGNDLIVIEGDAFADSLDGDASAGHSVNGGNGDDIITIGDGVDDGVDDGDATAFASPIDGIANAGHTVNGGDGNDTITINGDTLAVGFIAFNGHIVNGGAGNDDIFLNGDGNHLAFGGTGDDLIVMTGVGNVTFFGEDGEDTLVGNAGNDFLSGGANDDFLIGGDGNDTLTGGEDDDTMFGDEGDDLFIIDAGIDFVGDLGNSTSPDGDQFQVSKNAIGNIAVVGDWIAIPDGPPGKEGTWNQGEANLEIASPLGLLVDLSNANTGPGAPSPTNGFTVVGNVGKDTIIGSGDNDTLHGGIGNDTISGDEWFVGTPSFDFTVTFGGGNDTLSGDTGNDLIVGDLLIDNAVDVSIDTDSFIVGGDDSIDGGTGNDQIAGDLLISADEDVTITDSLFFGGDDSIDGGTGNDEIVGDLWISAGGDVTITDSLFLGGDDTIDGGTGNDEIVGDFAILVDDGSVLIDPTVIDGGDDIITGGDGNDALVGDLSIVASSVTIEGDIVEDTFIIGGDDFVEGGEGNDAIVGDAFIDGDLVEITKTTVLGGNDELFGEEISVAGDGSEFIVGDVFIDAVNLTLDKFTFGSFNPSTGLVEVGNDFIVGGNGVDGNGLVGDLLFQVDNAPTLTDLTLIGGNDTIFGGDAEDLLVGDFAIQQGGGDFGVANLVSLSDATEFALAGGKDFLQGGKGDDTYYGGGGIDTIVLGNNITNPFGAGLNGDNEIWYMNGASENGARNGANVDVITGFNTINDKFVFAAGPGNFLANLNLQAGVPTLAFGGSLLPPIPPAVYPVNGTGFNLAPTVTDAHADNLNNVFESVTNPLASFSGGIPLFDPAFVGTLASLLQMQQINVTSGAFAGRQFLFINDGVAEVNTQDDFLVEITGITGTFGGAIPLTENFEVRQFNV</sequence>
<evidence type="ECO:0000256" key="5">
    <source>
        <dbReference type="ARBA" id="ARBA00022737"/>
    </source>
</evidence>
<evidence type="ECO:0000256" key="3">
    <source>
        <dbReference type="ARBA" id="ARBA00022525"/>
    </source>
</evidence>
<accession>A0ABR9VQQ0</accession>
<dbReference type="RefSeq" id="WP_194018676.1">
    <property type="nucleotide sequence ID" value="NZ_JADEVV010000003.1"/>
</dbReference>
<protein>
    <submittedName>
        <fullName evidence="8">Uncharacterized protein</fullName>
    </submittedName>
</protein>
<keyword evidence="9" id="KW-1185">Reference proteome</keyword>
<dbReference type="PRINTS" id="PR01488">
    <property type="entry name" value="RTXTOXINA"/>
</dbReference>
<evidence type="ECO:0000256" key="7">
    <source>
        <dbReference type="ARBA" id="ARBA00023136"/>
    </source>
</evidence>
<evidence type="ECO:0000256" key="4">
    <source>
        <dbReference type="ARBA" id="ARBA00022656"/>
    </source>
</evidence>
<evidence type="ECO:0000313" key="8">
    <source>
        <dbReference type="EMBL" id="MBE9252576.1"/>
    </source>
</evidence>